<protein>
    <submittedName>
        <fullName evidence="5 7">Integrase</fullName>
    </submittedName>
</protein>
<dbReference type="Pfam" id="PF00589">
    <property type="entry name" value="Phage_integrase"/>
    <property type="match status" value="1"/>
</dbReference>
<evidence type="ECO:0000313" key="7">
    <source>
        <dbReference type="EMBL" id="OUP22011.1"/>
    </source>
</evidence>
<evidence type="ECO:0000313" key="8">
    <source>
        <dbReference type="Proteomes" id="UP000195950"/>
    </source>
</evidence>
<dbReference type="EMBL" id="WKMX01000011">
    <property type="protein sequence ID" value="MRZ07024.1"/>
    <property type="molecule type" value="Genomic_DNA"/>
</dbReference>
<dbReference type="PANTHER" id="PTHR30349">
    <property type="entry name" value="PHAGE INTEGRASE-RELATED"/>
    <property type="match status" value="1"/>
</dbReference>
<reference evidence="9 10" key="3">
    <citation type="journal article" date="2019" name="Nat. Med.">
        <title>A library of human gut bacterial isolates paired with longitudinal multiomics data enables mechanistic microbiome research.</title>
        <authorList>
            <person name="Poyet M."/>
            <person name="Groussin M."/>
            <person name="Gibbons S.M."/>
            <person name="Avila-Pacheco J."/>
            <person name="Jiang X."/>
            <person name="Kearney S.M."/>
            <person name="Perrotta A.R."/>
            <person name="Berdy B."/>
            <person name="Zhao S."/>
            <person name="Lieberman T.D."/>
            <person name="Swanson P.K."/>
            <person name="Smith M."/>
            <person name="Roesemann S."/>
            <person name="Alexander J.E."/>
            <person name="Rich S.A."/>
            <person name="Livny J."/>
            <person name="Vlamakis H."/>
            <person name="Clish C."/>
            <person name="Bullock K."/>
            <person name="Deik A."/>
            <person name="Scott J."/>
            <person name="Pierce K.A."/>
            <person name="Xavier R.J."/>
            <person name="Alm E.J."/>
        </authorList>
    </citation>
    <scope>NUCLEOTIDE SEQUENCE [LARGE SCALE GENOMIC DNA]</scope>
    <source>
        <strain evidence="6 10">BIOML-A10</strain>
        <strain evidence="5 9">BIOML-A11</strain>
    </source>
</reference>
<evidence type="ECO:0000313" key="5">
    <source>
        <dbReference type="EMBL" id="MRY83733.1"/>
    </source>
</evidence>
<keyword evidence="3" id="KW-0233">DNA recombination</keyword>
<evidence type="ECO:0000313" key="9">
    <source>
        <dbReference type="Proteomes" id="UP000450599"/>
    </source>
</evidence>
<keyword evidence="2" id="KW-0238">DNA-binding</keyword>
<dbReference type="PROSITE" id="PS51898">
    <property type="entry name" value="TYR_RECOMBINASE"/>
    <property type="match status" value="1"/>
</dbReference>
<dbReference type="RefSeq" id="WP_004328968.1">
    <property type="nucleotide sequence ID" value="NZ_JADMQG010000028.1"/>
</dbReference>
<reference evidence="7" key="2">
    <citation type="journal article" date="2018" name="BMC Genomics">
        <title>Whole genome sequencing and function prediction of 133 gut anaerobes isolated from chicken caecum in pure cultures.</title>
        <authorList>
            <person name="Medvecky M."/>
            <person name="Cejkova D."/>
            <person name="Polansky O."/>
            <person name="Karasova D."/>
            <person name="Kubasova T."/>
            <person name="Cizek A."/>
            <person name="Rychlik I."/>
        </authorList>
    </citation>
    <scope>NUCLEOTIDE SEQUENCE</scope>
    <source>
        <strain evidence="7">An199</strain>
    </source>
</reference>
<dbReference type="Gene3D" id="1.10.443.10">
    <property type="entry name" value="Intergrase catalytic core"/>
    <property type="match status" value="1"/>
</dbReference>
<dbReference type="EMBL" id="NFJX01000002">
    <property type="protein sequence ID" value="OUP22011.1"/>
    <property type="molecule type" value="Genomic_DNA"/>
</dbReference>
<dbReference type="GO" id="GO:0003677">
    <property type="term" value="F:DNA binding"/>
    <property type="evidence" value="ECO:0007669"/>
    <property type="project" value="UniProtKB-KW"/>
</dbReference>
<proteinExistence type="inferred from homology"/>
<dbReference type="EMBL" id="WKMW01000004">
    <property type="protein sequence ID" value="MRY83733.1"/>
    <property type="molecule type" value="Genomic_DNA"/>
</dbReference>
<sequence length="443" mass="51931">MKVTAFIRKTSAKNNVTDLARVYFRVRDIGGVDIKAASELSINPNHWSPERQGYKPRVALVSEEKKNAFDRDIQQITHLITREYSRGVDGNWLKGLIEEYHHPNINARGGNKAEEYLLSYQIQKYADETPLAFESRKHHLDNLNKVLRYERFRHEVMHQRGFHLCIDSITADDIRDFKFWLQEEHKYVDMYPVFYQNEVCRNVEQVRSENSMSGSLYRVRTVIKWCIKRGLTRNNPFDQYQIAQPMYGDPFYLTLEERDKVYYADLSGMGASYPVYRDIFMFQCLIGCRVSDLNRLTKANIVDGCVEYIPQKTKLEHAGTVRVPLNQKALDILERYKDLEEALLPRFSHFGYNKKIKEILKYVGIDRMVRVLDPKTREDVARPLYEVATTHTARKTFIGNLYKQVKDPNLIASMSGHSEGSRAFARYRKIDDEMKKELVNLLD</sequence>
<gene>
    <name evidence="7" type="ORF">B5F32_03220</name>
    <name evidence="6" type="ORF">GKD54_12530</name>
    <name evidence="5" type="ORF">GKD58_05590</name>
</gene>
<evidence type="ECO:0000259" key="4">
    <source>
        <dbReference type="PROSITE" id="PS51898"/>
    </source>
</evidence>
<feature type="domain" description="Tyr recombinase" evidence="4">
    <location>
        <begin position="248"/>
        <end position="440"/>
    </location>
</feature>
<dbReference type="PANTHER" id="PTHR30349:SF64">
    <property type="entry name" value="PROPHAGE INTEGRASE INTD-RELATED"/>
    <property type="match status" value="1"/>
</dbReference>
<dbReference type="Proteomes" id="UP000195950">
    <property type="component" value="Unassembled WGS sequence"/>
</dbReference>
<dbReference type="CDD" id="cd01185">
    <property type="entry name" value="INTN1_C_like"/>
    <property type="match status" value="1"/>
</dbReference>
<evidence type="ECO:0000313" key="10">
    <source>
        <dbReference type="Proteomes" id="UP000471216"/>
    </source>
</evidence>
<dbReference type="Proteomes" id="UP000450599">
    <property type="component" value="Unassembled WGS sequence"/>
</dbReference>
<dbReference type="InterPro" id="IPR011010">
    <property type="entry name" value="DNA_brk_join_enz"/>
</dbReference>
<organism evidence="7 8">
    <name type="scientific">Parabacteroides distasonis</name>
    <dbReference type="NCBI Taxonomy" id="823"/>
    <lineage>
        <taxon>Bacteria</taxon>
        <taxon>Pseudomonadati</taxon>
        <taxon>Bacteroidota</taxon>
        <taxon>Bacteroidia</taxon>
        <taxon>Bacteroidales</taxon>
        <taxon>Tannerellaceae</taxon>
        <taxon>Parabacteroides</taxon>
    </lineage>
</organism>
<dbReference type="InterPro" id="IPR010998">
    <property type="entry name" value="Integrase_recombinase_N"/>
</dbReference>
<evidence type="ECO:0000313" key="6">
    <source>
        <dbReference type="EMBL" id="MRZ07024.1"/>
    </source>
</evidence>
<dbReference type="Gene3D" id="1.10.150.130">
    <property type="match status" value="1"/>
</dbReference>
<dbReference type="GO" id="GO:0015074">
    <property type="term" value="P:DNA integration"/>
    <property type="evidence" value="ECO:0007669"/>
    <property type="project" value="InterPro"/>
</dbReference>
<name>A0A1Y4IWP2_PARDI</name>
<evidence type="ECO:0000256" key="2">
    <source>
        <dbReference type="ARBA" id="ARBA00023125"/>
    </source>
</evidence>
<evidence type="ECO:0000256" key="3">
    <source>
        <dbReference type="ARBA" id="ARBA00023172"/>
    </source>
</evidence>
<reference evidence="8" key="1">
    <citation type="submission" date="2017-04" db="EMBL/GenBank/DDBJ databases">
        <title>Function of individual gut microbiota members based on whole genome sequencing of pure cultures obtained from chicken caecum.</title>
        <authorList>
            <person name="Medvecky M."/>
            <person name="Cejkova D."/>
            <person name="Polansky O."/>
            <person name="Karasova D."/>
            <person name="Kubasova T."/>
            <person name="Cizek A."/>
            <person name="Rychlik I."/>
        </authorList>
    </citation>
    <scope>NUCLEOTIDE SEQUENCE [LARGE SCALE GENOMIC DNA]</scope>
    <source>
        <strain evidence="8">An199</strain>
    </source>
</reference>
<dbReference type="SUPFAM" id="SSF56349">
    <property type="entry name" value="DNA breaking-rejoining enzymes"/>
    <property type="match status" value="1"/>
</dbReference>
<comment type="caution">
    <text evidence="7">The sequence shown here is derived from an EMBL/GenBank/DDBJ whole genome shotgun (WGS) entry which is preliminary data.</text>
</comment>
<dbReference type="InterPro" id="IPR050090">
    <property type="entry name" value="Tyrosine_recombinase_XerCD"/>
</dbReference>
<dbReference type="AlphaFoldDB" id="A0A1Y4IWP2"/>
<dbReference type="Proteomes" id="UP000471216">
    <property type="component" value="Unassembled WGS sequence"/>
</dbReference>
<dbReference type="InterPro" id="IPR002104">
    <property type="entry name" value="Integrase_catalytic"/>
</dbReference>
<accession>A0A1Y4IWP2</accession>
<evidence type="ECO:0000256" key="1">
    <source>
        <dbReference type="ARBA" id="ARBA00008857"/>
    </source>
</evidence>
<dbReference type="InterPro" id="IPR013762">
    <property type="entry name" value="Integrase-like_cat_sf"/>
</dbReference>
<dbReference type="GeneID" id="73803253"/>
<dbReference type="GO" id="GO:0006310">
    <property type="term" value="P:DNA recombination"/>
    <property type="evidence" value="ECO:0007669"/>
    <property type="project" value="UniProtKB-KW"/>
</dbReference>
<comment type="similarity">
    <text evidence="1">Belongs to the 'phage' integrase family.</text>
</comment>